<dbReference type="InterPro" id="IPR000182">
    <property type="entry name" value="GNAT_dom"/>
</dbReference>
<dbReference type="EMBL" id="SOBT01000008">
    <property type="protein sequence ID" value="TDU31113.1"/>
    <property type="molecule type" value="Genomic_DNA"/>
</dbReference>
<dbReference type="Proteomes" id="UP000295341">
    <property type="component" value="Unassembled WGS sequence"/>
</dbReference>
<dbReference type="PROSITE" id="PS51186">
    <property type="entry name" value="GNAT"/>
    <property type="match status" value="1"/>
</dbReference>
<comment type="caution">
    <text evidence="2">The sequence shown here is derived from an EMBL/GenBank/DDBJ whole genome shotgun (WGS) entry which is preliminary data.</text>
</comment>
<evidence type="ECO:0000313" key="3">
    <source>
        <dbReference type="Proteomes" id="UP000295341"/>
    </source>
</evidence>
<dbReference type="PANTHER" id="PTHR43610">
    <property type="entry name" value="BLL6696 PROTEIN"/>
    <property type="match status" value="1"/>
</dbReference>
<accession>A0A4S3K1D1</accession>
<keyword evidence="2" id="KW-0808">Transferase</keyword>
<dbReference type="SUPFAM" id="SSF55729">
    <property type="entry name" value="Acyl-CoA N-acyltransferases (Nat)"/>
    <property type="match status" value="1"/>
</dbReference>
<name>A0A4S3K1D1_9GAMM</name>
<protein>
    <submittedName>
        <fullName evidence="2">RimJ/RimL family protein N-acetyltransferase</fullName>
    </submittedName>
</protein>
<dbReference type="AlphaFoldDB" id="A0A4S3K1D1"/>
<proteinExistence type="predicted"/>
<evidence type="ECO:0000259" key="1">
    <source>
        <dbReference type="PROSITE" id="PS51186"/>
    </source>
</evidence>
<dbReference type="InterPro" id="IPR016181">
    <property type="entry name" value="Acyl_CoA_acyltransferase"/>
</dbReference>
<dbReference type="PANTHER" id="PTHR43610:SF1">
    <property type="entry name" value="N-ACETYLTRANSFERASE DOMAIN-CONTAINING PROTEIN"/>
    <property type="match status" value="1"/>
</dbReference>
<feature type="domain" description="N-acetyltransferase" evidence="1">
    <location>
        <begin position="11"/>
        <end position="178"/>
    </location>
</feature>
<dbReference type="Gene3D" id="3.40.630.30">
    <property type="match status" value="1"/>
</dbReference>
<dbReference type="OrthoDB" id="5295305at2"/>
<gene>
    <name evidence="2" type="ORF">DFR24_0472</name>
</gene>
<sequence>MTAVRLQGGAVVLQPLTEDDAEALFAAADAPAELFRYLPDRLETLEHHRAFVARALAEQAQGKALAFTIRLAGSGEVVGTTRFGAIEIAHARAEIGWTWIAGKVQRSAVNTQAKKLLLEHGFEVMKLNRVEFKTDSLNQRSRSAIWRLGATQEGIFRNHMVMPDGRIRHTVYFSITREEWPEVRRRLDAMLVHSALPV</sequence>
<dbReference type="GO" id="GO:0016747">
    <property type="term" value="F:acyltransferase activity, transferring groups other than amino-acyl groups"/>
    <property type="evidence" value="ECO:0007669"/>
    <property type="project" value="InterPro"/>
</dbReference>
<evidence type="ECO:0000313" key="2">
    <source>
        <dbReference type="EMBL" id="TDU31113.1"/>
    </source>
</evidence>
<keyword evidence="3" id="KW-1185">Reference proteome</keyword>
<dbReference type="RefSeq" id="WP_133879728.1">
    <property type="nucleotide sequence ID" value="NZ_MWIN01000022.1"/>
</dbReference>
<reference evidence="2 3" key="1">
    <citation type="submission" date="2019-03" db="EMBL/GenBank/DDBJ databases">
        <title>Genomic Encyclopedia of Type Strains, Phase IV (KMG-IV): sequencing the most valuable type-strain genomes for metagenomic binning, comparative biology and taxonomic classification.</title>
        <authorList>
            <person name="Goeker M."/>
        </authorList>
    </citation>
    <scope>NUCLEOTIDE SEQUENCE [LARGE SCALE GENOMIC DNA]</scope>
    <source>
        <strain evidence="2 3">DSM 26377</strain>
    </source>
</reference>
<dbReference type="Pfam" id="PF13302">
    <property type="entry name" value="Acetyltransf_3"/>
    <property type="match status" value="1"/>
</dbReference>
<organism evidence="2 3">
    <name type="scientific">Panacagrimonas perspica</name>
    <dbReference type="NCBI Taxonomy" id="381431"/>
    <lineage>
        <taxon>Bacteria</taxon>
        <taxon>Pseudomonadati</taxon>
        <taxon>Pseudomonadota</taxon>
        <taxon>Gammaproteobacteria</taxon>
        <taxon>Nevskiales</taxon>
        <taxon>Nevskiaceae</taxon>
        <taxon>Panacagrimonas</taxon>
    </lineage>
</organism>